<evidence type="ECO:0000259" key="3">
    <source>
        <dbReference type="PROSITE" id="PS50994"/>
    </source>
</evidence>
<dbReference type="GO" id="GO:0004523">
    <property type="term" value="F:RNA-DNA hybrid ribonuclease activity"/>
    <property type="evidence" value="ECO:0007669"/>
    <property type="project" value="InterPro"/>
</dbReference>
<dbReference type="GO" id="GO:0015074">
    <property type="term" value="P:DNA integration"/>
    <property type="evidence" value="ECO:0007669"/>
    <property type="project" value="InterPro"/>
</dbReference>
<proteinExistence type="predicted"/>
<dbReference type="CDD" id="cd09279">
    <property type="entry name" value="RNase_HI_like"/>
    <property type="match status" value="1"/>
</dbReference>
<evidence type="ECO:0000259" key="2">
    <source>
        <dbReference type="PROSITE" id="PS50879"/>
    </source>
</evidence>
<dbReference type="SUPFAM" id="SSF53098">
    <property type="entry name" value="Ribonuclease H-like"/>
    <property type="match status" value="2"/>
</dbReference>
<reference evidence="4" key="2">
    <citation type="submission" date="2021-03" db="UniProtKB">
        <authorList>
            <consortium name="EnsemblPlants"/>
        </authorList>
    </citation>
    <scope>IDENTIFICATION</scope>
</reference>
<dbReference type="EnsemblPlants" id="AUR62032038-RA">
    <property type="protein sequence ID" value="AUR62032038-RA:cds"/>
    <property type="gene ID" value="AUR62032038"/>
</dbReference>
<dbReference type="Gramene" id="AUR62032038-RA">
    <property type="protein sequence ID" value="AUR62032038-RA:cds"/>
    <property type="gene ID" value="AUR62032038"/>
</dbReference>
<protein>
    <submittedName>
        <fullName evidence="4">Uncharacterized protein</fullName>
    </submittedName>
</protein>
<feature type="domain" description="Integrase catalytic" evidence="3">
    <location>
        <begin position="217"/>
        <end position="331"/>
    </location>
</feature>
<dbReference type="OMA" id="MCLFAIV"/>
<name>A0A803MM76_CHEQI</name>
<dbReference type="PROSITE" id="PS50994">
    <property type="entry name" value="INTEGRASE"/>
    <property type="match status" value="1"/>
</dbReference>
<keyword evidence="5" id="KW-1185">Reference proteome</keyword>
<feature type="region of interest" description="Disordered" evidence="1">
    <location>
        <begin position="1"/>
        <end position="24"/>
    </location>
</feature>
<feature type="region of interest" description="Disordered" evidence="1">
    <location>
        <begin position="64"/>
        <end position="85"/>
    </location>
</feature>
<dbReference type="Proteomes" id="UP000596660">
    <property type="component" value="Unplaced"/>
</dbReference>
<dbReference type="InterPro" id="IPR012337">
    <property type="entry name" value="RNaseH-like_sf"/>
</dbReference>
<dbReference type="InterPro" id="IPR002156">
    <property type="entry name" value="RNaseH_domain"/>
</dbReference>
<dbReference type="PANTHER" id="PTHR48475">
    <property type="entry name" value="RIBONUCLEASE H"/>
    <property type="match status" value="1"/>
</dbReference>
<accession>A0A803MM76</accession>
<dbReference type="InterPro" id="IPR036397">
    <property type="entry name" value="RNaseH_sf"/>
</dbReference>
<sequence>MENDESKSVVPSRMKRKQDIDITKKQPLKARVRTVVFTNQNESSDHAIEEHKEIVSTNHVTAKEVPNPDEEIETDEAPKTLEDGGQATVDELKELNLGALEDPRPIYISALLTQLCSNNMDEYQALIMGLQMAVEMGIQDLDVYGDSQLVISQLLGEYEVKKEDLIPYHKHASRLLDKFDIVKLSHVPRSANKMADALAGLAATLALGAEETCMCLFAIVGYGIPQRIVTDNGKSFVNNLMDSLCQKFKFTQHKSSMYNAHANGLAEAFNKTLCNLLSKVIAKSKRDWHEKIGEALWAYRTTYKNATQSTPYSSVYGVEAVLPLEVQFPSLRIAIQEDLTSDENDKL</sequence>
<dbReference type="InterPro" id="IPR001584">
    <property type="entry name" value="Integrase_cat-core"/>
</dbReference>
<dbReference type="PANTHER" id="PTHR48475:SF1">
    <property type="entry name" value="RNASE H TYPE-1 DOMAIN-CONTAINING PROTEIN"/>
    <property type="match status" value="1"/>
</dbReference>
<dbReference type="PROSITE" id="PS50879">
    <property type="entry name" value="RNASE_H_1"/>
    <property type="match status" value="1"/>
</dbReference>
<evidence type="ECO:0000256" key="1">
    <source>
        <dbReference type="SAM" id="MobiDB-lite"/>
    </source>
</evidence>
<evidence type="ECO:0000313" key="4">
    <source>
        <dbReference type="EnsemblPlants" id="AUR62032038-RA:cds"/>
    </source>
</evidence>
<evidence type="ECO:0000313" key="5">
    <source>
        <dbReference type="Proteomes" id="UP000596660"/>
    </source>
</evidence>
<dbReference type="AlphaFoldDB" id="A0A803MM76"/>
<reference evidence="4" key="1">
    <citation type="journal article" date="2017" name="Nature">
        <title>The genome of Chenopodium quinoa.</title>
        <authorList>
            <person name="Jarvis D.E."/>
            <person name="Ho Y.S."/>
            <person name="Lightfoot D.J."/>
            <person name="Schmoeckel S.M."/>
            <person name="Li B."/>
            <person name="Borm T.J.A."/>
            <person name="Ohyanagi H."/>
            <person name="Mineta K."/>
            <person name="Michell C.T."/>
            <person name="Saber N."/>
            <person name="Kharbatia N.M."/>
            <person name="Rupper R.R."/>
            <person name="Sharp A.R."/>
            <person name="Dally N."/>
            <person name="Boughton B.A."/>
            <person name="Woo Y.H."/>
            <person name="Gao G."/>
            <person name="Schijlen E.G.W.M."/>
            <person name="Guo X."/>
            <person name="Momin A.A."/>
            <person name="Negrao S."/>
            <person name="Al-Babili S."/>
            <person name="Gehring C."/>
            <person name="Roessner U."/>
            <person name="Jung C."/>
            <person name="Murphy K."/>
            <person name="Arold S.T."/>
            <person name="Gojobori T."/>
            <person name="van der Linden C.G."/>
            <person name="van Loo E.N."/>
            <person name="Jellen E.N."/>
            <person name="Maughan P.J."/>
            <person name="Tester M."/>
        </authorList>
    </citation>
    <scope>NUCLEOTIDE SEQUENCE [LARGE SCALE GENOMIC DNA]</scope>
    <source>
        <strain evidence="4">cv. PI 614886</strain>
    </source>
</reference>
<organism evidence="4 5">
    <name type="scientific">Chenopodium quinoa</name>
    <name type="common">Quinoa</name>
    <dbReference type="NCBI Taxonomy" id="63459"/>
    <lineage>
        <taxon>Eukaryota</taxon>
        <taxon>Viridiplantae</taxon>
        <taxon>Streptophyta</taxon>
        <taxon>Embryophyta</taxon>
        <taxon>Tracheophyta</taxon>
        <taxon>Spermatophyta</taxon>
        <taxon>Magnoliopsida</taxon>
        <taxon>eudicotyledons</taxon>
        <taxon>Gunneridae</taxon>
        <taxon>Pentapetalae</taxon>
        <taxon>Caryophyllales</taxon>
        <taxon>Chenopodiaceae</taxon>
        <taxon>Chenopodioideae</taxon>
        <taxon>Atripliceae</taxon>
        <taxon>Chenopodium</taxon>
    </lineage>
</organism>
<dbReference type="Gene3D" id="3.30.420.10">
    <property type="entry name" value="Ribonuclease H-like superfamily/Ribonuclease H"/>
    <property type="match status" value="2"/>
</dbReference>
<feature type="domain" description="RNase H type-1" evidence="2">
    <location>
        <begin position="66"/>
        <end position="204"/>
    </location>
</feature>
<dbReference type="GO" id="GO:0003676">
    <property type="term" value="F:nucleic acid binding"/>
    <property type="evidence" value="ECO:0007669"/>
    <property type="project" value="InterPro"/>
</dbReference>
<dbReference type="Pfam" id="PF13456">
    <property type="entry name" value="RVT_3"/>
    <property type="match status" value="1"/>
</dbReference>